<organism evidence="1 2">
    <name type="scientific">Paspalum vaginatum</name>
    <name type="common">seashore paspalum</name>
    <dbReference type="NCBI Taxonomy" id="158149"/>
    <lineage>
        <taxon>Eukaryota</taxon>
        <taxon>Viridiplantae</taxon>
        <taxon>Streptophyta</taxon>
        <taxon>Embryophyta</taxon>
        <taxon>Tracheophyta</taxon>
        <taxon>Spermatophyta</taxon>
        <taxon>Magnoliopsida</taxon>
        <taxon>Liliopsida</taxon>
        <taxon>Poales</taxon>
        <taxon>Poaceae</taxon>
        <taxon>PACMAD clade</taxon>
        <taxon>Panicoideae</taxon>
        <taxon>Andropogonodae</taxon>
        <taxon>Paspaleae</taxon>
        <taxon>Paspalinae</taxon>
        <taxon>Paspalum</taxon>
    </lineage>
</organism>
<reference evidence="1 2" key="1">
    <citation type="submission" date="2022-10" db="EMBL/GenBank/DDBJ databases">
        <title>WGS assembly of Paspalum vaginatum 540-79.</title>
        <authorList>
            <person name="Sun G."/>
            <person name="Wase N."/>
            <person name="Shu S."/>
            <person name="Jenkins J."/>
            <person name="Zhou B."/>
            <person name="Torres-Rodriguez J."/>
            <person name="Chen C."/>
            <person name="Sandor L."/>
            <person name="Plott C."/>
            <person name="Yoshinga Y."/>
            <person name="Daum C."/>
            <person name="Qi P."/>
            <person name="Barry K."/>
            <person name="Lipzen A."/>
            <person name="Berry L."/>
            <person name="Pedersen C."/>
            <person name="Gottilla T."/>
            <person name="Foltz A."/>
            <person name="Yu H."/>
            <person name="O'Malley R."/>
            <person name="Zhang C."/>
            <person name="Devos K."/>
            <person name="Sigmon B."/>
            <person name="Yu B."/>
            <person name="Obata T."/>
            <person name="Schmutz J."/>
            <person name="Schnable J."/>
        </authorList>
    </citation>
    <scope>NUCLEOTIDE SEQUENCE [LARGE SCALE GENOMIC DNA]</scope>
    <source>
        <strain evidence="2">cv. 540-79</strain>
    </source>
</reference>
<dbReference type="EMBL" id="MU629457">
    <property type="protein sequence ID" value="KAJ1256920.1"/>
    <property type="molecule type" value="Genomic_DNA"/>
</dbReference>
<comment type="caution">
    <text evidence="1">The sequence shown here is derived from an EMBL/GenBank/DDBJ whole genome shotgun (WGS) entry which is preliminary data.</text>
</comment>
<name>A0A9W7XBF6_9POAL</name>
<keyword evidence="2" id="KW-1185">Reference proteome</keyword>
<dbReference type="AlphaFoldDB" id="A0A9W7XBF6"/>
<evidence type="ECO:0000313" key="1">
    <source>
        <dbReference type="EMBL" id="KAJ1256920.1"/>
    </source>
</evidence>
<evidence type="ECO:0000313" key="2">
    <source>
        <dbReference type="Proteomes" id="UP001164776"/>
    </source>
</evidence>
<accession>A0A9W7XBF6</accession>
<dbReference type="Proteomes" id="UP001164776">
    <property type="component" value="Unassembled WGS sequence"/>
</dbReference>
<gene>
    <name evidence="1" type="ORF">BS78_K269400</name>
</gene>
<proteinExistence type="predicted"/>
<sequence>MLKDEDPFSMLLKWPTIWVVINCWKMVHAIILAKEEEWTILVFTNQALFAPGHHALVLMSFLMNLMLSMVVHPCVLVNQLFSDPASEEHLQEQPIV</sequence>
<protein>
    <submittedName>
        <fullName evidence="1">Uncharacterized protein</fullName>
    </submittedName>
</protein>